<gene>
    <name evidence="2" type="ORF">B1H18_33880</name>
</gene>
<protein>
    <submittedName>
        <fullName evidence="2">Uncharacterized protein</fullName>
    </submittedName>
</protein>
<dbReference type="AlphaFoldDB" id="A0A1V3ZYK1"/>
<comment type="caution">
    <text evidence="2">The sequence shown here is derived from an EMBL/GenBank/DDBJ whole genome shotgun (WGS) entry which is preliminary data.</text>
</comment>
<proteinExistence type="predicted"/>
<keyword evidence="3" id="KW-1185">Reference proteome</keyword>
<dbReference type="EMBL" id="MVFC01000058">
    <property type="protein sequence ID" value="OON71450.1"/>
    <property type="molecule type" value="Genomic_DNA"/>
</dbReference>
<organism evidence="2 3">
    <name type="scientific">Streptomyces tsukubensis</name>
    <dbReference type="NCBI Taxonomy" id="83656"/>
    <lineage>
        <taxon>Bacteria</taxon>
        <taxon>Bacillati</taxon>
        <taxon>Actinomycetota</taxon>
        <taxon>Actinomycetes</taxon>
        <taxon>Kitasatosporales</taxon>
        <taxon>Streptomycetaceae</taxon>
        <taxon>Streptomyces</taxon>
    </lineage>
</organism>
<dbReference type="RefSeq" id="WP_077974375.1">
    <property type="nucleotide sequence ID" value="NZ_MVFC01000058.1"/>
</dbReference>
<keyword evidence="1" id="KW-0812">Transmembrane</keyword>
<name>A0A1V3ZYK1_9ACTN</name>
<feature type="transmembrane region" description="Helical" evidence="1">
    <location>
        <begin position="34"/>
        <end position="57"/>
    </location>
</feature>
<keyword evidence="1" id="KW-0472">Membrane</keyword>
<reference evidence="2 3" key="1">
    <citation type="submission" date="2017-02" db="EMBL/GenBank/DDBJ databases">
        <title>Draft Genome Sequence of Streptomyces tsukubaensis F601, a Producer of the immunosuppressant tacrolimus FK506.</title>
        <authorList>
            <person name="Zong G."/>
            <person name="Zhong C."/>
            <person name="Fu J."/>
            <person name="Qin R."/>
            <person name="Cao G."/>
        </authorList>
    </citation>
    <scope>NUCLEOTIDE SEQUENCE [LARGE SCALE GENOMIC DNA]</scope>
    <source>
        <strain evidence="2 3">F601</strain>
    </source>
</reference>
<evidence type="ECO:0000313" key="2">
    <source>
        <dbReference type="EMBL" id="OON71450.1"/>
    </source>
</evidence>
<sequence>MTLTALLLVLLLVVVTMLVGAAVAAVLHHRPAWAIPVTGALAAMMLIATATGLLIAVTQH</sequence>
<keyword evidence="1" id="KW-1133">Transmembrane helix</keyword>
<evidence type="ECO:0000313" key="3">
    <source>
        <dbReference type="Proteomes" id="UP000190539"/>
    </source>
</evidence>
<dbReference type="Proteomes" id="UP000190539">
    <property type="component" value="Unassembled WGS sequence"/>
</dbReference>
<accession>A0A1V3ZYK1</accession>
<evidence type="ECO:0000256" key="1">
    <source>
        <dbReference type="SAM" id="Phobius"/>
    </source>
</evidence>